<feature type="region of interest" description="Disordered" evidence="1">
    <location>
        <begin position="116"/>
        <end position="195"/>
    </location>
</feature>
<proteinExistence type="predicted"/>
<keyword evidence="3" id="KW-1185">Reference proteome</keyword>
<dbReference type="AlphaFoldDB" id="A0A839XXC0"/>
<evidence type="ECO:0000313" key="3">
    <source>
        <dbReference type="Proteomes" id="UP000564573"/>
    </source>
</evidence>
<dbReference type="Proteomes" id="UP000564573">
    <property type="component" value="Unassembled WGS sequence"/>
</dbReference>
<name>A0A839XXC0_9PSEU</name>
<feature type="compositionally biased region" description="Polar residues" evidence="1">
    <location>
        <begin position="165"/>
        <end position="180"/>
    </location>
</feature>
<evidence type="ECO:0000313" key="2">
    <source>
        <dbReference type="EMBL" id="MBB3664666.1"/>
    </source>
</evidence>
<evidence type="ECO:0000256" key="1">
    <source>
        <dbReference type="SAM" id="MobiDB-lite"/>
    </source>
</evidence>
<reference evidence="2 3" key="1">
    <citation type="submission" date="2020-08" db="EMBL/GenBank/DDBJ databases">
        <title>Sequencing the genomes of 1000 actinobacteria strains.</title>
        <authorList>
            <person name="Klenk H.-P."/>
        </authorList>
    </citation>
    <scope>NUCLEOTIDE SEQUENCE [LARGE SCALE GENOMIC DNA]</scope>
    <source>
        <strain evidence="2 3">DSM 45267</strain>
    </source>
</reference>
<feature type="compositionally biased region" description="Polar residues" evidence="1">
    <location>
        <begin position="39"/>
        <end position="49"/>
    </location>
</feature>
<feature type="compositionally biased region" description="Polar residues" evidence="1">
    <location>
        <begin position="86"/>
        <end position="96"/>
    </location>
</feature>
<comment type="caution">
    <text evidence="2">The sequence shown here is derived from an EMBL/GenBank/DDBJ whole genome shotgun (WGS) entry which is preliminary data.</text>
</comment>
<sequence length="195" mass="20561">MRGSNASVAAPDSKSATFATAAVFSAPWSGLRYRNTGWSPAAASSSSRVGSLPSARFRSCHPPASPRQRIQAPGRSEAARSRTRAHTSVTSRAWPSASMANSWDTFSRCMCVSMKPGSTAAPSSCVRRVRGPASRSSSSSEPVATMRLFPTASAEDREAPDSKDTTSPPVSNQSTDTPEPSISDPWRAVSSRSAH</sequence>
<accession>A0A839XXC0</accession>
<feature type="region of interest" description="Disordered" evidence="1">
    <location>
        <begin position="39"/>
        <end position="96"/>
    </location>
</feature>
<gene>
    <name evidence="2" type="ORF">FB384_003570</name>
</gene>
<protein>
    <submittedName>
        <fullName evidence="2">Uncharacterized protein</fullName>
    </submittedName>
</protein>
<dbReference type="EMBL" id="JACIBS010000001">
    <property type="protein sequence ID" value="MBB3664666.1"/>
    <property type="molecule type" value="Genomic_DNA"/>
</dbReference>
<feature type="compositionally biased region" description="Basic and acidic residues" evidence="1">
    <location>
        <begin position="154"/>
        <end position="164"/>
    </location>
</feature>
<organism evidence="2 3">
    <name type="scientific">Prauserella sediminis</name>
    <dbReference type="NCBI Taxonomy" id="577680"/>
    <lineage>
        <taxon>Bacteria</taxon>
        <taxon>Bacillati</taxon>
        <taxon>Actinomycetota</taxon>
        <taxon>Actinomycetes</taxon>
        <taxon>Pseudonocardiales</taxon>
        <taxon>Pseudonocardiaceae</taxon>
        <taxon>Prauserella</taxon>
        <taxon>Prauserella salsuginis group</taxon>
    </lineage>
</organism>